<proteinExistence type="predicted"/>
<dbReference type="InterPro" id="IPR008930">
    <property type="entry name" value="Terpenoid_cyclase/PrenylTrfase"/>
</dbReference>
<evidence type="ECO:0000313" key="2">
    <source>
        <dbReference type="EMBL" id="MBE7325074.1"/>
    </source>
</evidence>
<reference evidence="2 3" key="1">
    <citation type="submission" date="2020-10" db="EMBL/GenBank/DDBJ databases">
        <title>Nocardioides sp. isolated from sludge.</title>
        <authorList>
            <person name="Zhang X."/>
        </authorList>
    </citation>
    <scope>NUCLEOTIDE SEQUENCE [LARGE SCALE GENOMIC DNA]</scope>
    <source>
        <strain evidence="2 3">Y6</strain>
    </source>
</reference>
<dbReference type="Gene3D" id="1.50.10.20">
    <property type="match status" value="1"/>
</dbReference>
<dbReference type="Proteomes" id="UP000756387">
    <property type="component" value="Unassembled WGS sequence"/>
</dbReference>
<evidence type="ECO:0008006" key="4">
    <source>
        <dbReference type="Google" id="ProtNLM"/>
    </source>
</evidence>
<feature type="signal peptide" evidence="1">
    <location>
        <begin position="1"/>
        <end position="30"/>
    </location>
</feature>
<organism evidence="2 3">
    <name type="scientific">Nocardioides malaquae</name>
    <dbReference type="NCBI Taxonomy" id="2773426"/>
    <lineage>
        <taxon>Bacteria</taxon>
        <taxon>Bacillati</taxon>
        <taxon>Actinomycetota</taxon>
        <taxon>Actinomycetes</taxon>
        <taxon>Propionibacteriales</taxon>
        <taxon>Nocardioidaceae</taxon>
        <taxon>Nocardioides</taxon>
    </lineage>
</organism>
<dbReference type="RefSeq" id="WP_193638405.1">
    <property type="nucleotide sequence ID" value="NZ_JADCSA010000009.1"/>
</dbReference>
<keyword evidence="3" id="KW-1185">Reference proteome</keyword>
<dbReference type="SUPFAM" id="SSF48239">
    <property type="entry name" value="Terpenoid cyclases/Protein prenyltransferases"/>
    <property type="match status" value="1"/>
</dbReference>
<sequence>MLRIARSGRLVALVASTALVLTTVQGPAHATPAQATPPADPVPAELASGWLVGNLKNGLIETASEWEGETFSGPSYGTSVDLALALDAVGGHDAAVAEITDAVAGGVETYTGSGGEVYSGSAAKALALAVSQGRDTASFGGIDLLGRVEDRVITTGASTGRLEDLSAWGDYANSIGQAFAAGALTAAGSPLADEVTDFLLAQQCDAGFFRLYFNADKDAAAQSCDAASPAVSPEQSADTTALVALQLASLAGSDPAVRSALDRAATWLVSQQQADGSFGDPQNGANSNTTGLGGWALATLGRDAQAAKAATWLRALQVVDACAPGPLKGEQGAVAYDEQGWNDGATYGISDPLDRSQWVIADVQALPALAYAPASTRAEGASLRLPRFAKAGTKVTVTVDGIAPGERACLTGLGATRQLIGSGDVLRVSVPVKAGTSRPTLLTATTKVQQAGGLTVLGKKKLKVRVAKKQVKRNARVKVTVRGLAAGERVTVKVRGKKVAQGKANRKGVFVRRVKVGKARGLAAVKVRGQYATRTGVAKVRVR</sequence>
<evidence type="ECO:0000313" key="3">
    <source>
        <dbReference type="Proteomes" id="UP000756387"/>
    </source>
</evidence>
<name>A0ABR9RU32_9ACTN</name>
<gene>
    <name evidence="2" type="ORF">IEQ44_10425</name>
</gene>
<keyword evidence="1" id="KW-0732">Signal</keyword>
<accession>A0ABR9RU32</accession>
<protein>
    <recommendedName>
        <fullName evidence="4">Terpene cyclase/mutase family protein</fullName>
    </recommendedName>
</protein>
<evidence type="ECO:0000256" key="1">
    <source>
        <dbReference type="SAM" id="SignalP"/>
    </source>
</evidence>
<comment type="caution">
    <text evidence="2">The sequence shown here is derived from an EMBL/GenBank/DDBJ whole genome shotgun (WGS) entry which is preliminary data.</text>
</comment>
<feature type="chain" id="PRO_5046423324" description="Terpene cyclase/mutase family protein" evidence="1">
    <location>
        <begin position="31"/>
        <end position="543"/>
    </location>
</feature>
<dbReference type="EMBL" id="JADCSA010000009">
    <property type="protein sequence ID" value="MBE7325074.1"/>
    <property type="molecule type" value="Genomic_DNA"/>
</dbReference>